<feature type="compositionally biased region" description="Low complexity" evidence="5">
    <location>
        <begin position="539"/>
        <end position="549"/>
    </location>
</feature>
<feature type="compositionally biased region" description="Low complexity" evidence="5">
    <location>
        <begin position="1656"/>
        <end position="1670"/>
    </location>
</feature>
<feature type="region of interest" description="Disordered" evidence="5">
    <location>
        <begin position="1825"/>
        <end position="1849"/>
    </location>
</feature>
<dbReference type="SMART" id="SM00717">
    <property type="entry name" value="SANT"/>
    <property type="match status" value="2"/>
</dbReference>
<name>A0A9P0CFD7_BEMTA</name>
<organism evidence="9 10">
    <name type="scientific">Bemisia tabaci</name>
    <name type="common">Sweetpotato whitefly</name>
    <name type="synonym">Aleurodes tabaci</name>
    <dbReference type="NCBI Taxonomy" id="7038"/>
    <lineage>
        <taxon>Eukaryota</taxon>
        <taxon>Metazoa</taxon>
        <taxon>Ecdysozoa</taxon>
        <taxon>Arthropoda</taxon>
        <taxon>Hexapoda</taxon>
        <taxon>Insecta</taxon>
        <taxon>Pterygota</taxon>
        <taxon>Neoptera</taxon>
        <taxon>Paraneoptera</taxon>
        <taxon>Hemiptera</taxon>
        <taxon>Sternorrhyncha</taxon>
        <taxon>Aleyrodoidea</taxon>
        <taxon>Aleyrodidae</taxon>
        <taxon>Aleyrodinae</taxon>
        <taxon>Bemisia</taxon>
    </lineage>
</organism>
<dbReference type="InterPro" id="IPR051571">
    <property type="entry name" value="N-CoR_corepressor"/>
</dbReference>
<dbReference type="GO" id="GO:0006357">
    <property type="term" value="P:regulation of transcription by RNA polymerase II"/>
    <property type="evidence" value="ECO:0007669"/>
    <property type="project" value="TreeGrafter"/>
</dbReference>
<feature type="region of interest" description="Disordered" evidence="5">
    <location>
        <begin position="1743"/>
        <end position="1780"/>
    </location>
</feature>
<feature type="region of interest" description="Disordered" evidence="5">
    <location>
        <begin position="1224"/>
        <end position="1249"/>
    </location>
</feature>
<feature type="region of interest" description="Disordered" evidence="5">
    <location>
        <begin position="594"/>
        <end position="656"/>
    </location>
</feature>
<feature type="compositionally biased region" description="Polar residues" evidence="5">
    <location>
        <begin position="1468"/>
        <end position="1480"/>
    </location>
</feature>
<evidence type="ECO:0000313" key="10">
    <source>
        <dbReference type="Proteomes" id="UP001152759"/>
    </source>
</evidence>
<evidence type="ECO:0000256" key="3">
    <source>
        <dbReference type="ARBA" id="ARBA00023054"/>
    </source>
</evidence>
<evidence type="ECO:0000256" key="1">
    <source>
        <dbReference type="ARBA" id="ARBA00004123"/>
    </source>
</evidence>
<feature type="compositionally biased region" description="Polar residues" evidence="5">
    <location>
        <begin position="1047"/>
        <end position="1075"/>
    </location>
</feature>
<accession>A0A9P0CFD7</accession>
<feature type="region of interest" description="Disordered" evidence="5">
    <location>
        <begin position="1"/>
        <end position="42"/>
    </location>
</feature>
<feature type="region of interest" description="Disordered" evidence="5">
    <location>
        <begin position="686"/>
        <end position="712"/>
    </location>
</feature>
<feature type="compositionally biased region" description="Acidic residues" evidence="5">
    <location>
        <begin position="762"/>
        <end position="773"/>
    </location>
</feature>
<keyword evidence="10" id="KW-1185">Reference proteome</keyword>
<feature type="region of interest" description="Disordered" evidence="5">
    <location>
        <begin position="968"/>
        <end position="1109"/>
    </location>
</feature>
<dbReference type="PROSITE" id="PS50090">
    <property type="entry name" value="MYB_LIKE"/>
    <property type="match status" value="1"/>
</dbReference>
<dbReference type="InterPro" id="IPR031557">
    <property type="entry name" value="N-CoR_GPS2_interact"/>
</dbReference>
<feature type="compositionally biased region" description="Low complexity" evidence="5">
    <location>
        <begin position="628"/>
        <end position="644"/>
    </location>
</feature>
<feature type="coiled-coil region" evidence="4">
    <location>
        <begin position="217"/>
        <end position="254"/>
    </location>
</feature>
<feature type="region of interest" description="Disordered" evidence="5">
    <location>
        <begin position="1651"/>
        <end position="1670"/>
    </location>
</feature>
<feature type="compositionally biased region" description="Polar residues" evidence="5">
    <location>
        <begin position="1396"/>
        <end position="1408"/>
    </location>
</feature>
<evidence type="ECO:0008006" key="11">
    <source>
        <dbReference type="Google" id="ProtNLM"/>
    </source>
</evidence>
<feature type="region of interest" description="Disordered" evidence="5">
    <location>
        <begin position="1947"/>
        <end position="2004"/>
    </location>
</feature>
<feature type="domain" description="SANT" evidence="7">
    <location>
        <begin position="464"/>
        <end position="515"/>
    </location>
</feature>
<proteinExistence type="inferred from homology"/>
<dbReference type="PANTHER" id="PTHR13992">
    <property type="entry name" value="NUCLEAR RECEPTOR CO-REPRESSOR RELATED NCOR"/>
    <property type="match status" value="1"/>
</dbReference>
<feature type="compositionally biased region" description="Low complexity" evidence="5">
    <location>
        <begin position="1023"/>
        <end position="1037"/>
    </location>
</feature>
<feature type="compositionally biased region" description="Polar residues" evidence="5">
    <location>
        <begin position="686"/>
        <end position="707"/>
    </location>
</feature>
<evidence type="ECO:0000256" key="2">
    <source>
        <dbReference type="ARBA" id="ARBA00010097"/>
    </source>
</evidence>
<feature type="domain" description="HTH myb-type" evidence="8">
    <location>
        <begin position="905"/>
        <end position="953"/>
    </location>
</feature>
<dbReference type="Gene3D" id="1.20.5.430">
    <property type="match status" value="1"/>
</dbReference>
<sequence length="2065" mass="229362">METVAHTGMPSQSQMAYAQRTTALHSRAAHSQPGDGGGGAYKPVRTVQSPATATYYPPGTMRFVQQSPYGTAVPYRDNPYTVRSPTVAPDRQTPVEFVRTEGSVMTPTPGGQQMRQRISLLPPASDYTSGLPPRSRIQPIDQYRDGLVAPTSGTTVQVDHTPPIKKIRLGEMKPDLQTPLRIDTKQPTTMYTPQVEAISPTLPADNMQEDANFRSTKDELLQQISKVDSEIAKTESTIQKLKKKNQELEEAASKPAIKKEEEEVIIPKHQSLAQKIYADNRKKSQEAHSTLEKLGQKIDVPLYNQPSDTSIYHENKRKHMLFKKRLLEHLRRKRTERETREKYLTSTYSRLVQEWLRKVDKVESSAKRKAKEAKNREAFEKVFPELRKQREDRERFNRVGARIKSEADIEEIVDGLQEQEMEDKKMRSYAVIPPLLLDSRQRNISYLNNNGRCDDFVTEYKERQLLNVWSQAEKDIFKEKFLQHPKNFGVIAASLEKKSVRDCVQYYYLSKKTENYKRLLRKSRQRTRSSRNPHGKVTGGNANSANANGTPMDSILNSVSGVTTRLQREQLQQKQEYNNQSAISGSSGLAINSVVNGLEPSDNNEEESSSILASNNSNEPCAGEDTASLNLNSSSNQLNSNSSLNKDEVPCSSSPSPFKSDVLKFSSCTTSTTPSLVTHNSLPVSSSNLASHPISSIPSDSNGSLLPSSDAQSTSVSSALSMTLNTVAVSSNNNHILNSEVKVENKKKERRKEDKSKKSDDLGGDTTDEELDETNEKGGVYPCAICKTEGVGSRALLKSQASQYGLREEDVLAGARVCNQCHCKAVRSRNPPCPLPSCPNKGNRVKRLRSLAGKWNELPKNIKDPIIAEFQIPPNVTKCCSACFTRIARRLSPYSNGDEANNVLRWTDEETELLKTGMREHGTRWSEVCKIVGHSKTQHQCKNFYFNYRKKLGLDLILQEYNKTHDSHDAFGRERKPALTDEEESGSSTSTCDYEINPGLLDSDTASASSPQRLSVSEDKVPSVESSAPESSTLTSSDKLPLEDRLSNSPATTAPTSLNQAAATQESESTLTNRPLNKEDYDSSATETADEGVGETSGNGGDKPASTSPLTVKDLLSNVIEMQLMKNQLGGSGSQPPLPAGQQSIPPTISSILKMDHGFAVRELKPREENSNLATLSVVSSQHAQQHVAPQDLPKEGLVVVQVQQALRENREPEPMTLDLSIKKPRSVSSNEFTSSAPPSSNADKVTASHPPLTVYRTTPHAPEGYYNPHVVEAGRISKSPSIFVTNTPTPHLVMTPHSQPLLTVRTSHIKVPNKLGSPQLPNSKLSPKLSPSTGPSREGTPGPPPLSNKLGGSIMHGTPVSAPSSMYPTSQESHYDPGNLLRQMTPPQVKESPPGSITQGTPVHQRGSSVYGADFYVQNSNKGANSRNSNSSSAPVGGFYPPRPPAAAYTAEQRQIIMNDYITSQQMHTSAAPNTTRRPPSTPDKVYYQPTRQGVIQRHNTSKPPSPHHYPPGHEAFSSLVDVASRQPSLPVPIPDPHPHKDDKRFEGLGDRFNRDSAQERFPSREQDRFIRENHQISQHPSVQQQIAAHQHREREIHLAQQREMQQRQQQEVQERAERERDMLRHQREREREQQLSRAKQMRDNQLAHEHIMRQQQQSQQHQQQQQQQQHQQQQQQQQQQQHQQQQSQQQQQQQSQHSNPQSRLLEAQRMQHIPSYQQRMTPLPQSSPSENEQARLIQVSTPHSFSREGTPQTVSRSQPESRETSTPTSQTSTSRSSTLTAASLIDAIITHQINQTSDSGPQGHGNQPLGSRAGDRLFQSVHRDGPQQTENGKLSPMKPPLTASPDKEPQRLITLGDHIDAIINKDFAQPRTPTPQQVYPGYEPQAWKLRRVLQQKEIEAAAAANARDKNEERNVVRVAGQIYYSTEQPLSPLDYVKNRIVEVMRTSEEDSNNKSRSDGSPSGGGDMMMDESDSQRHPSPRPQPSTTPHPPPPPQPFLTTANATYAYPYSALHLNSQVTPPVPVSATNAVVKTGAPPSSSSSDIPPEPAPLLSAQYEPLSDED</sequence>
<feature type="compositionally biased region" description="Low complexity" evidence="5">
    <location>
        <begin position="1318"/>
        <end position="1337"/>
    </location>
</feature>
<feature type="domain" description="SANT" evidence="7">
    <location>
        <begin position="905"/>
        <end position="953"/>
    </location>
</feature>
<feature type="compositionally biased region" description="Pro residues" evidence="5">
    <location>
        <begin position="1982"/>
        <end position="1998"/>
    </location>
</feature>
<dbReference type="Gene3D" id="1.20.58.1880">
    <property type="match status" value="1"/>
</dbReference>
<dbReference type="GO" id="GO:0005654">
    <property type="term" value="C:nucleoplasm"/>
    <property type="evidence" value="ECO:0007669"/>
    <property type="project" value="UniProtKB-ARBA"/>
</dbReference>
<evidence type="ECO:0000259" key="6">
    <source>
        <dbReference type="PROSITE" id="PS50090"/>
    </source>
</evidence>
<feature type="compositionally biased region" description="Polar residues" evidence="5">
    <location>
        <begin position="1227"/>
        <end position="1244"/>
    </location>
</feature>
<dbReference type="EMBL" id="OU963865">
    <property type="protein sequence ID" value="CAH0770292.1"/>
    <property type="molecule type" value="Genomic_DNA"/>
</dbReference>
<protein>
    <recommendedName>
        <fullName evidence="11">Nuclear receptor corepressor 1</fullName>
    </recommendedName>
</protein>
<feature type="region of interest" description="Disordered" evidence="5">
    <location>
        <begin position="1528"/>
        <end position="1565"/>
    </location>
</feature>
<dbReference type="InterPro" id="IPR009057">
    <property type="entry name" value="Homeodomain-like_sf"/>
</dbReference>
<evidence type="ECO:0000313" key="9">
    <source>
        <dbReference type="EMBL" id="CAH0770292.1"/>
    </source>
</evidence>
<feature type="compositionally biased region" description="Basic residues" evidence="5">
    <location>
        <begin position="519"/>
        <end position="534"/>
    </location>
</feature>
<feature type="domain" description="Myb-like" evidence="6">
    <location>
        <begin position="905"/>
        <end position="949"/>
    </location>
</feature>
<dbReference type="GO" id="GO:0000785">
    <property type="term" value="C:chromatin"/>
    <property type="evidence" value="ECO:0007669"/>
    <property type="project" value="TreeGrafter"/>
</dbReference>
<evidence type="ECO:0000256" key="4">
    <source>
        <dbReference type="SAM" id="Coils"/>
    </source>
</evidence>
<feature type="compositionally biased region" description="Polar residues" evidence="5">
    <location>
        <begin position="1796"/>
        <end position="1811"/>
    </location>
</feature>
<comment type="subcellular location">
    <subcellularLocation>
        <location evidence="1">Nucleus</location>
    </subcellularLocation>
</comment>
<keyword evidence="3 4" id="KW-0175">Coiled coil</keyword>
<feature type="compositionally biased region" description="Basic and acidic residues" evidence="5">
    <location>
        <begin position="1947"/>
        <end position="1959"/>
    </location>
</feature>
<dbReference type="Pfam" id="PF00249">
    <property type="entry name" value="Myb_DNA-binding"/>
    <property type="match status" value="1"/>
</dbReference>
<evidence type="ECO:0000256" key="5">
    <source>
        <dbReference type="SAM" id="MobiDB-lite"/>
    </source>
</evidence>
<feature type="compositionally biased region" description="Polar residues" evidence="5">
    <location>
        <begin position="1004"/>
        <end position="1015"/>
    </location>
</feature>
<gene>
    <name evidence="9" type="ORF">BEMITA_LOCUS7169</name>
</gene>
<dbReference type="Gene3D" id="1.10.10.60">
    <property type="entry name" value="Homeodomain-like"/>
    <property type="match status" value="1"/>
</dbReference>
<feature type="region of interest" description="Disordered" evidence="5">
    <location>
        <begin position="738"/>
        <end position="774"/>
    </location>
</feature>
<feature type="compositionally biased region" description="Low complexity" evidence="5">
    <location>
        <begin position="1603"/>
        <end position="1613"/>
    </location>
</feature>
<dbReference type="InterPro" id="IPR017930">
    <property type="entry name" value="Myb_dom"/>
</dbReference>
<feature type="region of interest" description="Disordered" evidence="5">
    <location>
        <begin position="1420"/>
        <end position="1440"/>
    </location>
</feature>
<dbReference type="FunFam" id="1.10.10.60:FF:000026">
    <property type="entry name" value="Nuclear receptor corepressor 2 isoform 1"/>
    <property type="match status" value="1"/>
</dbReference>
<feature type="region of interest" description="Disordered" evidence="5">
    <location>
        <begin position="1796"/>
        <end position="1815"/>
    </location>
</feature>
<dbReference type="PROSITE" id="PS51294">
    <property type="entry name" value="HTH_MYB"/>
    <property type="match status" value="1"/>
</dbReference>
<dbReference type="PANTHER" id="PTHR13992:SF39">
    <property type="entry name" value="SMRTER, ISOFORM G"/>
    <property type="match status" value="1"/>
</dbReference>
<comment type="similarity">
    <text evidence="2">Belongs to the N-CoR nuclear receptor corepressors family.</text>
</comment>
<dbReference type="PROSITE" id="PS51293">
    <property type="entry name" value="SANT"/>
    <property type="match status" value="2"/>
</dbReference>
<feature type="region of interest" description="Disordered" evidence="5">
    <location>
        <begin position="1468"/>
        <end position="1488"/>
    </location>
</feature>
<feature type="compositionally biased region" description="Basic and acidic residues" evidence="5">
    <location>
        <begin position="741"/>
        <end position="761"/>
    </location>
</feature>
<dbReference type="InterPro" id="IPR001005">
    <property type="entry name" value="SANT/Myb"/>
</dbReference>
<dbReference type="SUPFAM" id="SSF46689">
    <property type="entry name" value="Homeodomain-like"/>
    <property type="match status" value="2"/>
</dbReference>
<feature type="compositionally biased region" description="Basic and acidic residues" evidence="5">
    <location>
        <begin position="968"/>
        <end position="979"/>
    </location>
</feature>
<feature type="region of interest" description="Disordered" evidence="5">
    <location>
        <begin position="1313"/>
        <end position="1408"/>
    </location>
</feature>
<feature type="compositionally biased region" description="Polar residues" evidence="5">
    <location>
        <begin position="9"/>
        <end position="24"/>
    </location>
</feature>
<feature type="compositionally biased region" description="Polar residues" evidence="5">
    <location>
        <begin position="1743"/>
        <end position="1758"/>
    </location>
</feature>
<dbReference type="GO" id="GO:0032991">
    <property type="term" value="C:protein-containing complex"/>
    <property type="evidence" value="ECO:0007669"/>
    <property type="project" value="UniProtKB-ARBA"/>
</dbReference>
<feature type="compositionally biased region" description="Basic and acidic residues" evidence="5">
    <location>
        <begin position="1538"/>
        <end position="1565"/>
    </location>
</feature>
<evidence type="ECO:0000259" key="8">
    <source>
        <dbReference type="PROSITE" id="PS51294"/>
    </source>
</evidence>
<feature type="compositionally biased region" description="Low complexity" evidence="5">
    <location>
        <begin position="1420"/>
        <end position="1434"/>
    </location>
</feature>
<dbReference type="CDD" id="cd00167">
    <property type="entry name" value="SANT"/>
    <property type="match status" value="1"/>
</dbReference>
<dbReference type="Proteomes" id="UP001152759">
    <property type="component" value="Chromosome 4"/>
</dbReference>
<feature type="compositionally biased region" description="Low complexity" evidence="5">
    <location>
        <begin position="1766"/>
        <end position="1780"/>
    </location>
</feature>
<feature type="region of interest" description="Disordered" evidence="5">
    <location>
        <begin position="519"/>
        <end position="556"/>
    </location>
</feature>
<feature type="region of interest" description="Disordered" evidence="5">
    <location>
        <begin position="1602"/>
        <end position="1645"/>
    </location>
</feature>
<feature type="region of interest" description="Disordered" evidence="5">
    <location>
        <begin position="2031"/>
        <end position="2065"/>
    </location>
</feature>
<dbReference type="InterPro" id="IPR017884">
    <property type="entry name" value="SANT_dom"/>
</dbReference>
<evidence type="ECO:0000259" key="7">
    <source>
        <dbReference type="PROSITE" id="PS51293"/>
    </source>
</evidence>
<feature type="compositionally biased region" description="Polar residues" evidence="5">
    <location>
        <begin position="1362"/>
        <end position="1373"/>
    </location>
</feature>
<dbReference type="Pfam" id="PF15784">
    <property type="entry name" value="GPS2_interact"/>
    <property type="match status" value="1"/>
</dbReference>
<feature type="compositionally biased region" description="Basic and acidic residues" evidence="5">
    <location>
        <begin position="1614"/>
        <end position="1645"/>
    </location>
</feature>
<reference evidence="9" key="1">
    <citation type="submission" date="2021-12" db="EMBL/GenBank/DDBJ databases">
        <authorList>
            <person name="King R."/>
        </authorList>
    </citation>
    <scope>NUCLEOTIDE SEQUENCE</scope>
</reference>